<protein>
    <recommendedName>
        <fullName evidence="2">Phage-Barnase-EndoU-ColicinE5/D-RelE like nuclease 3 domain-containing protein</fullName>
    </recommendedName>
</protein>
<keyword evidence="4" id="KW-1185">Reference proteome</keyword>
<evidence type="ECO:0000313" key="3">
    <source>
        <dbReference type="EMBL" id="AFI05080.1"/>
    </source>
</evidence>
<evidence type="ECO:0000259" key="2">
    <source>
        <dbReference type="Pfam" id="PF18812"/>
    </source>
</evidence>
<reference evidence="3 4" key="1">
    <citation type="journal article" date="2013" name="PLoS ONE">
        <title>Sequence Divergence and Conservation in Genomes ofHelicobacter cetorum Strains from a Dolphin and a Whale.</title>
        <authorList>
            <person name="Kersulyte D."/>
            <person name="Rossi M."/>
            <person name="Berg D.E."/>
        </authorList>
    </citation>
    <scope>NUCLEOTIDE SEQUENCE [LARGE SCALE GENOMIC DNA]</scope>
    <source>
        <strain evidence="3 4">MIT 99-5656</strain>
    </source>
</reference>
<dbReference type="OrthoDB" id="5363768at2"/>
<evidence type="ECO:0000313" key="4">
    <source>
        <dbReference type="Proteomes" id="UP000005013"/>
    </source>
</evidence>
<feature type="compositionally biased region" description="Basic and acidic residues" evidence="1">
    <location>
        <begin position="231"/>
        <end position="245"/>
    </location>
</feature>
<proteinExistence type="predicted"/>
<dbReference type="HOGENOM" id="CLU_471572_0_0_7"/>
<sequence length="588" mass="66484">MKATMDLIDTAKIRDRNVKEQDAIKSLMKVIQGQGEKDLSNYEVLTKGLNTQDRERIELSMLNRLMQDSTQGDLKVFDSHNFFNKLNEFKGGVFNTPKAKEYIDIANGFHKLFKNDSQIANNLKAATTKNINQGLATTLSGAAKFLWTKFALGTLYRNAPDRFLGLKLPKALNESTAGAALKYHIKRALERSSSVDEFSKNLELSAKNSKFSNDTLKIIDELQGGLNQAKQDFKQASEPATKEPLKAPTNDSPINTKEPLRQATQEQAKEITEQATKEAHLNTQEPAREVTEPAIKDAHLNQATNDAHLPQATQEPLRQATNEATEKEIKNRINNALNNDTGLNFSDLNLKNTEIKELLSNEKLPTKGINAPIYGNNNLNDEVVEFLHKNNKKMIIEKISPREQELLKDLNFKHDDNIRASLDYQAIQHILKKHSKDTNPITYQDIANYRNFINNADEVIKTKDNRGNNTITAFKQINGYAVVVEVAYTGNNELALKTMYKSNGNYKNSNRYKEVSSALLTENNPVARREFLSHGDAKNNPTQKELIKQEKALTPLQLAEQERGPLKILCQSTKITKRIDYDRTRTKF</sequence>
<organism evidence="3 4">
    <name type="scientific">Helicobacter cetorum (strain ATCC BAA-540 / CCUG 52418 / MIT 99-5656)</name>
    <dbReference type="NCBI Taxonomy" id="1163745"/>
    <lineage>
        <taxon>Bacteria</taxon>
        <taxon>Pseudomonadati</taxon>
        <taxon>Campylobacterota</taxon>
        <taxon>Epsilonproteobacteria</taxon>
        <taxon>Campylobacterales</taxon>
        <taxon>Helicobacteraceae</taxon>
        <taxon>Helicobacter</taxon>
    </lineage>
</organism>
<name>I0EQ61_HELCM</name>
<dbReference type="InterPro" id="IPR041301">
    <property type="entry name" value="PBECR3"/>
</dbReference>
<dbReference type="Pfam" id="PF18812">
    <property type="entry name" value="PBECR3"/>
    <property type="match status" value="1"/>
</dbReference>
<feature type="compositionally biased region" description="Basic and acidic residues" evidence="1">
    <location>
        <begin position="267"/>
        <end position="288"/>
    </location>
</feature>
<gene>
    <name evidence="3" type="ordered locus">HCD_00240</name>
</gene>
<dbReference type="AlphaFoldDB" id="I0EQ61"/>
<feature type="domain" description="Phage-Barnase-EndoU-ColicinE5/D-RelE like nuclease 3" evidence="2">
    <location>
        <begin position="400"/>
        <end position="508"/>
    </location>
</feature>
<accession>I0EQ61</accession>
<dbReference type="EMBL" id="CP003481">
    <property type="protein sequence ID" value="AFI05080.1"/>
    <property type="molecule type" value="Genomic_DNA"/>
</dbReference>
<dbReference type="KEGG" id="hcm:HCD_00240"/>
<dbReference type="STRING" id="1163745.HCD_00240"/>
<feature type="region of interest" description="Disordered" evidence="1">
    <location>
        <begin position="231"/>
        <end position="288"/>
    </location>
</feature>
<dbReference type="Proteomes" id="UP000005013">
    <property type="component" value="Chromosome"/>
</dbReference>
<dbReference type="PATRIC" id="fig|1163745.3.peg.54"/>
<evidence type="ECO:0000256" key="1">
    <source>
        <dbReference type="SAM" id="MobiDB-lite"/>
    </source>
</evidence>